<evidence type="ECO:0000313" key="3">
    <source>
        <dbReference type="Proteomes" id="UP000477680"/>
    </source>
</evidence>
<dbReference type="InterPro" id="IPR021948">
    <property type="entry name" value="DUF3565"/>
</dbReference>
<dbReference type="PANTHER" id="PTHR41252:SF1">
    <property type="entry name" value="BLR2505 PROTEIN"/>
    <property type="match status" value="1"/>
</dbReference>
<evidence type="ECO:0000313" key="2">
    <source>
        <dbReference type="EMBL" id="QIB66269.1"/>
    </source>
</evidence>
<reference evidence="2 3" key="1">
    <citation type="submission" date="2020-02" db="EMBL/GenBank/DDBJ databases">
        <title>Genome sequencing for Kineobactrum sp. M2.</title>
        <authorList>
            <person name="Park S.-J."/>
        </authorList>
    </citation>
    <scope>NUCLEOTIDE SEQUENCE [LARGE SCALE GENOMIC DNA]</scope>
    <source>
        <strain evidence="2 3">M2</strain>
    </source>
</reference>
<feature type="domain" description="SnoaL-like" evidence="1">
    <location>
        <begin position="84"/>
        <end position="186"/>
    </location>
</feature>
<dbReference type="InterPro" id="IPR032710">
    <property type="entry name" value="NTF2-like_dom_sf"/>
</dbReference>
<dbReference type="SUPFAM" id="SSF54427">
    <property type="entry name" value="NTF2-like"/>
    <property type="match status" value="1"/>
</dbReference>
<proteinExistence type="predicted"/>
<dbReference type="KEGG" id="kim:G3T16_13495"/>
<dbReference type="RefSeq" id="WP_163495704.1">
    <property type="nucleotide sequence ID" value="NZ_CP048711.1"/>
</dbReference>
<dbReference type="Gene3D" id="3.10.450.50">
    <property type="match status" value="1"/>
</dbReference>
<sequence>MKSAITGYHQDAELDWVAELACGHFQHVRHNPPFAHRPWVTTPAGRESRLGVELECKKCNLGAPADQRGVPRAVVEGNRQRTLELMQAIARGDANVIAETCAEDGKLHVMGHTLISGVYSKAQIRQFTDSILNAFPEGLHYTIHATTAEADRVAVEATGAGQHVSGKSYVNHYHCLFTWRDGKLLELKEYMDTEVVTEVLCGDVRPI</sequence>
<accession>A0A6C0U4C2</accession>
<dbReference type="EMBL" id="CP048711">
    <property type="protein sequence ID" value="QIB66269.1"/>
    <property type="molecule type" value="Genomic_DNA"/>
</dbReference>
<dbReference type="Pfam" id="PF12680">
    <property type="entry name" value="SnoaL_2"/>
    <property type="match status" value="1"/>
</dbReference>
<dbReference type="InterPro" id="IPR037401">
    <property type="entry name" value="SnoaL-like"/>
</dbReference>
<dbReference type="Proteomes" id="UP000477680">
    <property type="component" value="Chromosome"/>
</dbReference>
<dbReference type="PANTHER" id="PTHR41252">
    <property type="entry name" value="BLR2505 PROTEIN"/>
    <property type="match status" value="1"/>
</dbReference>
<gene>
    <name evidence="2" type="ORF">G3T16_13495</name>
</gene>
<organism evidence="2 3">
    <name type="scientific">Kineobactrum salinum</name>
    <dbReference type="NCBI Taxonomy" id="2708301"/>
    <lineage>
        <taxon>Bacteria</taxon>
        <taxon>Pseudomonadati</taxon>
        <taxon>Pseudomonadota</taxon>
        <taxon>Gammaproteobacteria</taxon>
        <taxon>Cellvibrionales</taxon>
        <taxon>Halieaceae</taxon>
        <taxon>Kineobactrum</taxon>
    </lineage>
</organism>
<dbReference type="AlphaFoldDB" id="A0A6C0U4C2"/>
<name>A0A6C0U4C2_9GAMM</name>
<keyword evidence="3" id="KW-1185">Reference proteome</keyword>
<protein>
    <submittedName>
        <fullName evidence="2">DUF3565 domain-containing protein</fullName>
    </submittedName>
</protein>
<dbReference type="Pfam" id="PF12088">
    <property type="entry name" value="DUF3565"/>
    <property type="match status" value="1"/>
</dbReference>
<evidence type="ECO:0000259" key="1">
    <source>
        <dbReference type="Pfam" id="PF12680"/>
    </source>
</evidence>